<organism evidence="1 2">
    <name type="scientific">Trichonephila clavata</name>
    <name type="common">Joro spider</name>
    <name type="synonym">Nephila clavata</name>
    <dbReference type="NCBI Taxonomy" id="2740835"/>
    <lineage>
        <taxon>Eukaryota</taxon>
        <taxon>Metazoa</taxon>
        <taxon>Ecdysozoa</taxon>
        <taxon>Arthropoda</taxon>
        <taxon>Chelicerata</taxon>
        <taxon>Arachnida</taxon>
        <taxon>Araneae</taxon>
        <taxon>Araneomorphae</taxon>
        <taxon>Entelegynae</taxon>
        <taxon>Araneoidea</taxon>
        <taxon>Nephilidae</taxon>
        <taxon>Trichonephila</taxon>
    </lineage>
</organism>
<protein>
    <submittedName>
        <fullName evidence="1">Uncharacterized protein</fullName>
    </submittedName>
</protein>
<accession>A0A8X6GBM7</accession>
<evidence type="ECO:0000313" key="2">
    <source>
        <dbReference type="Proteomes" id="UP000887116"/>
    </source>
</evidence>
<evidence type="ECO:0000313" key="1">
    <source>
        <dbReference type="EMBL" id="GFR00453.1"/>
    </source>
</evidence>
<keyword evidence="2" id="KW-1185">Reference proteome</keyword>
<dbReference type="EMBL" id="BMAO01035001">
    <property type="protein sequence ID" value="GFR00453.1"/>
    <property type="molecule type" value="Genomic_DNA"/>
</dbReference>
<name>A0A8X6GBM7_TRICU</name>
<gene>
    <name evidence="1" type="ORF">TNCT_492771</name>
</gene>
<reference evidence="1" key="1">
    <citation type="submission" date="2020-07" db="EMBL/GenBank/DDBJ databases">
        <title>Multicomponent nature underlies the extraordinary mechanical properties of spider dragline silk.</title>
        <authorList>
            <person name="Kono N."/>
            <person name="Nakamura H."/>
            <person name="Mori M."/>
            <person name="Yoshida Y."/>
            <person name="Ohtoshi R."/>
            <person name="Malay A.D."/>
            <person name="Moran D.A.P."/>
            <person name="Tomita M."/>
            <person name="Numata K."/>
            <person name="Arakawa K."/>
        </authorList>
    </citation>
    <scope>NUCLEOTIDE SEQUENCE</scope>
</reference>
<dbReference type="Proteomes" id="UP000887116">
    <property type="component" value="Unassembled WGS sequence"/>
</dbReference>
<proteinExistence type="predicted"/>
<sequence>MLESNMDLTKVFSGVYFHTELHYPIKITNYSPDFVRQMALEILNHMPCDALQICTDSRQSGQSHNGSDVYTKTSIVSDSEFQTLVMFSDQN</sequence>
<dbReference type="AlphaFoldDB" id="A0A8X6GBM7"/>
<comment type="caution">
    <text evidence="1">The sequence shown here is derived from an EMBL/GenBank/DDBJ whole genome shotgun (WGS) entry which is preliminary data.</text>
</comment>